<comment type="caution">
    <text evidence="2">The sequence shown here is derived from an EMBL/GenBank/DDBJ whole genome shotgun (WGS) entry which is preliminary data.</text>
</comment>
<dbReference type="AlphaFoldDB" id="A0A5B7H2U9"/>
<name>A0A5B7H2U9_PORTR</name>
<evidence type="ECO:0000256" key="1">
    <source>
        <dbReference type="SAM" id="MobiDB-lite"/>
    </source>
</evidence>
<dbReference type="EMBL" id="VSRR010021091">
    <property type="protein sequence ID" value="MPC63657.1"/>
    <property type="molecule type" value="Genomic_DNA"/>
</dbReference>
<accession>A0A5B7H2U9</accession>
<feature type="compositionally biased region" description="Basic and acidic residues" evidence="1">
    <location>
        <begin position="39"/>
        <end position="54"/>
    </location>
</feature>
<proteinExistence type="predicted"/>
<organism evidence="2 3">
    <name type="scientific">Portunus trituberculatus</name>
    <name type="common">Swimming crab</name>
    <name type="synonym">Neptunus trituberculatus</name>
    <dbReference type="NCBI Taxonomy" id="210409"/>
    <lineage>
        <taxon>Eukaryota</taxon>
        <taxon>Metazoa</taxon>
        <taxon>Ecdysozoa</taxon>
        <taxon>Arthropoda</taxon>
        <taxon>Crustacea</taxon>
        <taxon>Multicrustacea</taxon>
        <taxon>Malacostraca</taxon>
        <taxon>Eumalacostraca</taxon>
        <taxon>Eucarida</taxon>
        <taxon>Decapoda</taxon>
        <taxon>Pleocyemata</taxon>
        <taxon>Brachyura</taxon>
        <taxon>Eubrachyura</taxon>
        <taxon>Portunoidea</taxon>
        <taxon>Portunidae</taxon>
        <taxon>Portuninae</taxon>
        <taxon>Portunus</taxon>
    </lineage>
</organism>
<dbReference type="Proteomes" id="UP000324222">
    <property type="component" value="Unassembled WGS sequence"/>
</dbReference>
<reference evidence="2 3" key="1">
    <citation type="submission" date="2019-05" db="EMBL/GenBank/DDBJ databases">
        <title>Another draft genome of Portunus trituberculatus and its Hox gene families provides insights of decapod evolution.</title>
        <authorList>
            <person name="Jeong J.-H."/>
            <person name="Song I."/>
            <person name="Kim S."/>
            <person name="Choi T."/>
            <person name="Kim D."/>
            <person name="Ryu S."/>
            <person name="Kim W."/>
        </authorList>
    </citation>
    <scope>NUCLEOTIDE SEQUENCE [LARGE SCALE GENOMIC DNA]</scope>
    <source>
        <tissue evidence="2">Muscle</tissue>
    </source>
</reference>
<gene>
    <name evidence="2" type="ORF">E2C01_057759</name>
</gene>
<protein>
    <submittedName>
        <fullName evidence="2">Uncharacterized protein</fullName>
    </submittedName>
</protein>
<evidence type="ECO:0000313" key="2">
    <source>
        <dbReference type="EMBL" id="MPC63657.1"/>
    </source>
</evidence>
<evidence type="ECO:0000313" key="3">
    <source>
        <dbReference type="Proteomes" id="UP000324222"/>
    </source>
</evidence>
<keyword evidence="3" id="KW-1185">Reference proteome</keyword>
<sequence>MTRTTPPRPPATVPLDFDRLLPFIRPRLPEREKWERTADNKKIRIRQPREKWKGPEGGVAGA</sequence>
<feature type="region of interest" description="Disordered" evidence="1">
    <location>
        <begin position="39"/>
        <end position="62"/>
    </location>
</feature>